<dbReference type="Proteomes" id="UP000275772">
    <property type="component" value="Unassembled WGS sequence"/>
</dbReference>
<accession>A0A383URL5</accession>
<protein>
    <submittedName>
        <fullName evidence="1">Uncharacterized protein</fullName>
    </submittedName>
</protein>
<evidence type="ECO:0000313" key="2">
    <source>
        <dbReference type="Proteomes" id="UP000275772"/>
    </source>
</evidence>
<dbReference type="VEuPathDB" id="FungiDB:BLGHR1_12767"/>
<gene>
    <name evidence="1" type="ORF">BLGHR1_12767</name>
</gene>
<reference evidence="1 2" key="1">
    <citation type="submission" date="2017-11" db="EMBL/GenBank/DDBJ databases">
        <authorList>
            <person name="Kracher B."/>
        </authorList>
    </citation>
    <scope>NUCLEOTIDE SEQUENCE [LARGE SCALE GENOMIC DNA]</scope>
    <source>
        <strain evidence="1 2">RACE1</strain>
    </source>
</reference>
<organism evidence="1 2">
    <name type="scientific">Blumeria hordei</name>
    <name type="common">Barley powdery mildew</name>
    <name type="synonym">Blumeria graminis f. sp. hordei</name>
    <dbReference type="NCBI Taxonomy" id="2867405"/>
    <lineage>
        <taxon>Eukaryota</taxon>
        <taxon>Fungi</taxon>
        <taxon>Dikarya</taxon>
        <taxon>Ascomycota</taxon>
        <taxon>Pezizomycotina</taxon>
        <taxon>Leotiomycetes</taxon>
        <taxon>Erysiphales</taxon>
        <taxon>Erysiphaceae</taxon>
        <taxon>Blumeria</taxon>
    </lineage>
</organism>
<sequence>MIKPIRTPSASQRQCKIVYLQNNAEKRRVFWSMSKCRP</sequence>
<name>A0A383URL5_BLUHO</name>
<evidence type="ECO:0000313" key="1">
    <source>
        <dbReference type="EMBL" id="SZF01990.1"/>
    </source>
</evidence>
<proteinExistence type="predicted"/>
<dbReference type="EMBL" id="UNSH01000041">
    <property type="protein sequence ID" value="SZF01990.1"/>
    <property type="molecule type" value="Genomic_DNA"/>
</dbReference>
<dbReference type="AlphaFoldDB" id="A0A383URL5"/>